<evidence type="ECO:0000256" key="7">
    <source>
        <dbReference type="ARBA" id="ARBA00022840"/>
    </source>
</evidence>
<dbReference type="GO" id="GO:0003725">
    <property type="term" value="F:double-stranded RNA binding"/>
    <property type="evidence" value="ECO:0007669"/>
    <property type="project" value="InterPro"/>
</dbReference>
<evidence type="ECO:0000256" key="6">
    <source>
        <dbReference type="ARBA" id="ARBA00022741"/>
    </source>
</evidence>
<dbReference type="InterPro" id="IPR023535">
    <property type="entry name" value="TC-AMP_synthase"/>
</dbReference>
<accession>A0AA37W7V0</accession>
<dbReference type="SUPFAM" id="SSF55821">
    <property type="entry name" value="YrdC/RibB"/>
    <property type="match status" value="1"/>
</dbReference>
<evidence type="ECO:0000256" key="4">
    <source>
        <dbReference type="ARBA" id="ARBA00022694"/>
    </source>
</evidence>
<evidence type="ECO:0000256" key="2">
    <source>
        <dbReference type="ARBA" id="ARBA00022490"/>
    </source>
</evidence>
<evidence type="ECO:0000256" key="3">
    <source>
        <dbReference type="ARBA" id="ARBA00022679"/>
    </source>
</evidence>
<dbReference type="EC" id="2.7.7.87" evidence="9"/>
<dbReference type="PANTHER" id="PTHR17490">
    <property type="entry name" value="SUA5"/>
    <property type="match status" value="1"/>
</dbReference>
<gene>
    <name evidence="9 11" type="primary">tsaC</name>
    <name evidence="11" type="ORF">GCM10007876_34160</name>
</gene>
<evidence type="ECO:0000313" key="12">
    <source>
        <dbReference type="Proteomes" id="UP001161389"/>
    </source>
</evidence>
<dbReference type="InterPro" id="IPR006070">
    <property type="entry name" value="Sua5-like_dom"/>
</dbReference>
<dbReference type="RefSeq" id="WP_284383110.1">
    <property type="nucleotide sequence ID" value="NZ_BSNM01000016.1"/>
</dbReference>
<sequence length="187" mass="20797">MYVSPVHLGLAARAIENGGVIAYPTEAVWGLGCDPWNDQAVLKVLQMKQRPWQKGLILVASDMMQVAPLLDHLTKTQLSKLEMSWPGPVTWVLPDPEGWVPEWSRGEHASVAIRVSAHPLIQQLCARIGRPIISTSANLAGREPARTKQQLDARLYHYLDYVMPGETQGLSQPSVIRDVLTDQVYRA</sequence>
<dbReference type="Pfam" id="PF01300">
    <property type="entry name" value="Sua5_yciO_yrdC"/>
    <property type="match status" value="1"/>
</dbReference>
<dbReference type="InterPro" id="IPR017945">
    <property type="entry name" value="DHBP_synth_RibB-like_a/b_dom"/>
</dbReference>
<reference evidence="11" key="2">
    <citation type="submission" date="2023-01" db="EMBL/GenBank/DDBJ databases">
        <title>Draft genome sequence of Litoribrevibacter albus strain NBRC 110071.</title>
        <authorList>
            <person name="Sun Q."/>
            <person name="Mori K."/>
        </authorList>
    </citation>
    <scope>NUCLEOTIDE SEQUENCE</scope>
    <source>
        <strain evidence="11">NBRC 110071</strain>
    </source>
</reference>
<comment type="function">
    <text evidence="9">Required for the formation of a threonylcarbamoyl group on adenosine at position 37 (t(6)A37) in tRNAs that read codons beginning with adenine. Catalyzes the conversion of L-threonine, HCO(3)(-)/CO(2) and ATP to give threonylcarbamoyl-AMP (TC-AMP) as the acyladenylate intermediate, with the release of diphosphate.</text>
</comment>
<dbReference type="Proteomes" id="UP001161389">
    <property type="component" value="Unassembled WGS sequence"/>
</dbReference>
<dbReference type="GO" id="GO:0006450">
    <property type="term" value="P:regulation of translational fidelity"/>
    <property type="evidence" value="ECO:0007669"/>
    <property type="project" value="TreeGrafter"/>
</dbReference>
<feature type="domain" description="YrdC-like" evidence="10">
    <location>
        <begin position="5"/>
        <end position="187"/>
    </location>
</feature>
<evidence type="ECO:0000256" key="5">
    <source>
        <dbReference type="ARBA" id="ARBA00022695"/>
    </source>
</evidence>
<dbReference type="AlphaFoldDB" id="A0AA37W7V0"/>
<comment type="similarity">
    <text evidence="9">Belongs to the SUA5 family. TsaC subfamily.</text>
</comment>
<evidence type="ECO:0000313" key="11">
    <source>
        <dbReference type="EMBL" id="GLQ32937.1"/>
    </source>
</evidence>
<reference evidence="11" key="1">
    <citation type="journal article" date="2014" name="Int. J. Syst. Evol. Microbiol.">
        <title>Complete genome sequence of Corynebacterium casei LMG S-19264T (=DSM 44701T), isolated from a smear-ripened cheese.</title>
        <authorList>
            <consortium name="US DOE Joint Genome Institute (JGI-PGF)"/>
            <person name="Walter F."/>
            <person name="Albersmeier A."/>
            <person name="Kalinowski J."/>
            <person name="Ruckert C."/>
        </authorList>
    </citation>
    <scope>NUCLEOTIDE SEQUENCE</scope>
    <source>
        <strain evidence="11">NBRC 110071</strain>
    </source>
</reference>
<keyword evidence="2 9" id="KW-0963">Cytoplasm</keyword>
<name>A0AA37W7V0_9GAMM</name>
<evidence type="ECO:0000256" key="9">
    <source>
        <dbReference type="HAMAP-Rule" id="MF_01852"/>
    </source>
</evidence>
<dbReference type="Gene3D" id="3.90.870.10">
    <property type="entry name" value="DHBP synthase"/>
    <property type="match status" value="1"/>
</dbReference>
<keyword evidence="5 9" id="KW-0548">Nucleotidyltransferase</keyword>
<dbReference type="EMBL" id="BSNM01000016">
    <property type="protein sequence ID" value="GLQ32937.1"/>
    <property type="molecule type" value="Genomic_DNA"/>
</dbReference>
<evidence type="ECO:0000256" key="8">
    <source>
        <dbReference type="ARBA" id="ARBA00048366"/>
    </source>
</evidence>
<comment type="subcellular location">
    <subcellularLocation>
        <location evidence="1 9">Cytoplasm</location>
    </subcellularLocation>
</comment>
<proteinExistence type="inferred from homology"/>
<dbReference type="GO" id="GO:0005737">
    <property type="term" value="C:cytoplasm"/>
    <property type="evidence" value="ECO:0007669"/>
    <property type="project" value="UniProtKB-SubCell"/>
</dbReference>
<organism evidence="11 12">
    <name type="scientific">Litoribrevibacter albus</name>
    <dbReference type="NCBI Taxonomy" id="1473156"/>
    <lineage>
        <taxon>Bacteria</taxon>
        <taxon>Pseudomonadati</taxon>
        <taxon>Pseudomonadota</taxon>
        <taxon>Gammaproteobacteria</taxon>
        <taxon>Oceanospirillales</taxon>
        <taxon>Oceanospirillaceae</taxon>
        <taxon>Litoribrevibacter</taxon>
    </lineage>
</organism>
<keyword evidence="7 9" id="KW-0067">ATP-binding</keyword>
<keyword evidence="3 9" id="KW-0808">Transferase</keyword>
<dbReference type="GO" id="GO:0002949">
    <property type="term" value="P:tRNA threonylcarbamoyladenosine modification"/>
    <property type="evidence" value="ECO:0007669"/>
    <property type="project" value="UniProtKB-UniRule"/>
</dbReference>
<dbReference type="GO" id="GO:0000049">
    <property type="term" value="F:tRNA binding"/>
    <property type="evidence" value="ECO:0007669"/>
    <property type="project" value="TreeGrafter"/>
</dbReference>
<dbReference type="GO" id="GO:0061710">
    <property type="term" value="F:L-threonylcarbamoyladenylate synthase"/>
    <property type="evidence" value="ECO:0007669"/>
    <property type="project" value="UniProtKB-EC"/>
</dbReference>
<dbReference type="GO" id="GO:0005524">
    <property type="term" value="F:ATP binding"/>
    <property type="evidence" value="ECO:0007669"/>
    <property type="project" value="UniProtKB-UniRule"/>
</dbReference>
<evidence type="ECO:0000259" key="10">
    <source>
        <dbReference type="PROSITE" id="PS51163"/>
    </source>
</evidence>
<dbReference type="PROSITE" id="PS51163">
    <property type="entry name" value="YRDC"/>
    <property type="match status" value="1"/>
</dbReference>
<dbReference type="PANTHER" id="PTHR17490:SF18">
    <property type="entry name" value="THREONYLCARBAMOYL-AMP SYNTHASE"/>
    <property type="match status" value="1"/>
</dbReference>
<keyword evidence="4 9" id="KW-0819">tRNA processing</keyword>
<keyword evidence="12" id="KW-1185">Reference proteome</keyword>
<dbReference type="InterPro" id="IPR050156">
    <property type="entry name" value="TC-AMP_synthase_SUA5"/>
</dbReference>
<evidence type="ECO:0000256" key="1">
    <source>
        <dbReference type="ARBA" id="ARBA00004496"/>
    </source>
</evidence>
<keyword evidence="6 9" id="KW-0547">Nucleotide-binding</keyword>
<protein>
    <recommendedName>
        <fullName evidence="9">Threonylcarbamoyl-AMP synthase</fullName>
        <shortName evidence="9">TC-AMP synthase</shortName>
        <ecNumber evidence="9">2.7.7.87</ecNumber>
    </recommendedName>
    <alternativeName>
        <fullName evidence="9">L-threonylcarbamoyladenylate synthase</fullName>
    </alternativeName>
    <alternativeName>
        <fullName evidence="9">t(6)A37 threonylcarbamoyladenosine biosynthesis protein TsaC</fullName>
    </alternativeName>
    <alternativeName>
        <fullName evidence="9">tRNA threonylcarbamoyladenosine biosynthesis protein TsaC</fullName>
    </alternativeName>
</protein>
<comment type="caution">
    <text evidence="11">The sequence shown here is derived from an EMBL/GenBank/DDBJ whole genome shotgun (WGS) entry which is preliminary data.</text>
</comment>
<dbReference type="HAMAP" id="MF_01852">
    <property type="entry name" value="TsaC"/>
    <property type="match status" value="1"/>
</dbReference>
<comment type="catalytic activity">
    <reaction evidence="8 9">
        <text>L-threonine + hydrogencarbonate + ATP = L-threonylcarbamoyladenylate + diphosphate + H2O</text>
        <dbReference type="Rhea" id="RHEA:36407"/>
        <dbReference type="ChEBI" id="CHEBI:15377"/>
        <dbReference type="ChEBI" id="CHEBI:17544"/>
        <dbReference type="ChEBI" id="CHEBI:30616"/>
        <dbReference type="ChEBI" id="CHEBI:33019"/>
        <dbReference type="ChEBI" id="CHEBI:57926"/>
        <dbReference type="ChEBI" id="CHEBI:73682"/>
        <dbReference type="EC" id="2.7.7.87"/>
    </reaction>
</comment>